<name>D3FCH5_CONWI</name>
<evidence type="ECO:0000313" key="10">
    <source>
        <dbReference type="Proteomes" id="UP000008229"/>
    </source>
</evidence>
<feature type="transmembrane region" description="Helical" evidence="7">
    <location>
        <begin position="142"/>
        <end position="167"/>
    </location>
</feature>
<dbReference type="PANTHER" id="PTHR43163:SF6">
    <property type="entry name" value="DIPEPTIDE TRANSPORT SYSTEM PERMEASE PROTEIN DPPB-RELATED"/>
    <property type="match status" value="1"/>
</dbReference>
<evidence type="ECO:0000259" key="8">
    <source>
        <dbReference type="PROSITE" id="PS50928"/>
    </source>
</evidence>
<dbReference type="EMBL" id="CP001854">
    <property type="protein sequence ID" value="ADB49448.1"/>
    <property type="molecule type" value="Genomic_DNA"/>
</dbReference>
<dbReference type="RefSeq" id="WP_012932501.1">
    <property type="nucleotide sequence ID" value="NC_013739.1"/>
</dbReference>
<dbReference type="CDD" id="cd06261">
    <property type="entry name" value="TM_PBP2"/>
    <property type="match status" value="1"/>
</dbReference>
<evidence type="ECO:0000256" key="6">
    <source>
        <dbReference type="ARBA" id="ARBA00023136"/>
    </source>
</evidence>
<dbReference type="GO" id="GO:0005886">
    <property type="term" value="C:plasma membrane"/>
    <property type="evidence" value="ECO:0007669"/>
    <property type="project" value="UniProtKB-SubCell"/>
</dbReference>
<dbReference type="STRING" id="469383.Cwoe_1015"/>
<protein>
    <submittedName>
        <fullName evidence="9">Binding-protein-dependent transport systems inner membrane component</fullName>
    </submittedName>
</protein>
<evidence type="ECO:0000256" key="3">
    <source>
        <dbReference type="ARBA" id="ARBA00022475"/>
    </source>
</evidence>
<evidence type="ECO:0000256" key="2">
    <source>
        <dbReference type="ARBA" id="ARBA00022448"/>
    </source>
</evidence>
<evidence type="ECO:0000313" key="9">
    <source>
        <dbReference type="EMBL" id="ADB49448.1"/>
    </source>
</evidence>
<proteinExistence type="inferred from homology"/>
<gene>
    <name evidence="9" type="ordered locus">Cwoe_1015</name>
</gene>
<feature type="transmembrane region" description="Helical" evidence="7">
    <location>
        <begin position="20"/>
        <end position="41"/>
    </location>
</feature>
<keyword evidence="2 7" id="KW-0813">Transport</keyword>
<feature type="domain" description="ABC transmembrane type-1" evidence="8">
    <location>
        <begin position="106"/>
        <end position="310"/>
    </location>
</feature>
<evidence type="ECO:0000256" key="5">
    <source>
        <dbReference type="ARBA" id="ARBA00022989"/>
    </source>
</evidence>
<dbReference type="Pfam" id="PF00528">
    <property type="entry name" value="BPD_transp_1"/>
    <property type="match status" value="1"/>
</dbReference>
<dbReference type="GO" id="GO:0055085">
    <property type="term" value="P:transmembrane transport"/>
    <property type="evidence" value="ECO:0007669"/>
    <property type="project" value="InterPro"/>
</dbReference>
<dbReference type="Proteomes" id="UP000008229">
    <property type="component" value="Chromosome"/>
</dbReference>
<dbReference type="Pfam" id="PF19300">
    <property type="entry name" value="BPD_transp_1_N"/>
    <property type="match status" value="1"/>
</dbReference>
<dbReference type="InterPro" id="IPR035906">
    <property type="entry name" value="MetI-like_sf"/>
</dbReference>
<keyword evidence="10" id="KW-1185">Reference proteome</keyword>
<dbReference type="PANTHER" id="PTHR43163">
    <property type="entry name" value="DIPEPTIDE TRANSPORT SYSTEM PERMEASE PROTEIN DPPB-RELATED"/>
    <property type="match status" value="1"/>
</dbReference>
<dbReference type="SUPFAM" id="SSF161098">
    <property type="entry name" value="MetI-like"/>
    <property type="match status" value="1"/>
</dbReference>
<keyword evidence="5 7" id="KW-1133">Transmembrane helix</keyword>
<feature type="transmembrane region" description="Helical" evidence="7">
    <location>
        <begin position="248"/>
        <end position="276"/>
    </location>
</feature>
<comment type="subcellular location">
    <subcellularLocation>
        <location evidence="1 7">Cell membrane</location>
        <topology evidence="1 7">Multi-pass membrane protein</topology>
    </subcellularLocation>
</comment>
<dbReference type="HOGENOM" id="CLU_036879_0_1_11"/>
<dbReference type="AlphaFoldDB" id="D3FCH5"/>
<feature type="transmembrane region" description="Helical" evidence="7">
    <location>
        <begin position="108"/>
        <end position="130"/>
    </location>
</feature>
<feature type="transmembrane region" description="Helical" evidence="7">
    <location>
        <begin position="187"/>
        <end position="207"/>
    </location>
</feature>
<comment type="similarity">
    <text evidence="7">Belongs to the binding-protein-dependent transport system permease family.</text>
</comment>
<organism evidence="9 10">
    <name type="scientific">Conexibacter woesei (strain DSM 14684 / CCUG 47730 / CIP 108061 / JCM 11494 / NBRC 100937 / ID131577)</name>
    <dbReference type="NCBI Taxonomy" id="469383"/>
    <lineage>
        <taxon>Bacteria</taxon>
        <taxon>Bacillati</taxon>
        <taxon>Actinomycetota</taxon>
        <taxon>Thermoleophilia</taxon>
        <taxon>Solirubrobacterales</taxon>
        <taxon>Conexibacteraceae</taxon>
        <taxon>Conexibacter</taxon>
    </lineage>
</organism>
<dbReference type="Gene3D" id="1.10.3720.10">
    <property type="entry name" value="MetI-like"/>
    <property type="match status" value="1"/>
</dbReference>
<dbReference type="PROSITE" id="PS50928">
    <property type="entry name" value="ABC_TM1"/>
    <property type="match status" value="1"/>
</dbReference>
<dbReference type="eggNOG" id="COG0601">
    <property type="taxonomic scope" value="Bacteria"/>
</dbReference>
<reference evidence="10" key="2">
    <citation type="submission" date="2010-01" db="EMBL/GenBank/DDBJ databases">
        <title>The complete genome of Conexibacter woesei DSM 14684.</title>
        <authorList>
            <consortium name="US DOE Joint Genome Institute (JGI-PGF)"/>
            <person name="Lucas S."/>
            <person name="Copeland A."/>
            <person name="Lapidus A."/>
            <person name="Glavina del Rio T."/>
            <person name="Dalin E."/>
            <person name="Tice H."/>
            <person name="Bruce D."/>
            <person name="Goodwin L."/>
            <person name="Pitluck S."/>
            <person name="Kyrpides N."/>
            <person name="Mavromatis K."/>
            <person name="Ivanova N."/>
            <person name="Mikhailova N."/>
            <person name="Chertkov O."/>
            <person name="Brettin T."/>
            <person name="Detter J.C."/>
            <person name="Han C."/>
            <person name="Larimer F."/>
            <person name="Land M."/>
            <person name="Hauser L."/>
            <person name="Markowitz V."/>
            <person name="Cheng J.-F."/>
            <person name="Hugenholtz P."/>
            <person name="Woyke T."/>
            <person name="Wu D."/>
            <person name="Pukall R."/>
            <person name="Steenblock K."/>
            <person name="Schneider S."/>
            <person name="Klenk H.-P."/>
            <person name="Eisen J.A."/>
        </authorList>
    </citation>
    <scope>NUCLEOTIDE SEQUENCE [LARGE SCALE GENOMIC DNA]</scope>
    <source>
        <strain evidence="10">DSM 14684 / CIP 108061 / JCM 11494 / NBRC 100937 / ID131577</strain>
    </source>
</reference>
<evidence type="ECO:0000256" key="7">
    <source>
        <dbReference type="RuleBase" id="RU363032"/>
    </source>
</evidence>
<sequence length="324" mass="34781">MGYAARFAHNPFVRTVARRLLMTVPLLFFVTVLSFVLLSLAPGDAAREMLGERATPESLAALRDQLGLNQPLPEQYWRWLSNALHGDLGVSSATGQPVTDAVVQRLPVTLWVVLGTMIVMPVLGVALGLYSAVRGGALDRMLGLLSLVGYALPAFWLGSIMVAFFAVDLGWFPASGYVSPSDSVSDWIRSLILPVAALSIGGVAVFAKQTRDAMLDVLASEHVRLAWARGVPPRSIYLRYALRSISPLLLTLVGITTIGFLAATVFVETIFALPGIGAYVATGAQQQDVPVVQGTTVFFTLIVVVINLVTDLAYTALDPRVRTS</sequence>
<dbReference type="InterPro" id="IPR000515">
    <property type="entry name" value="MetI-like"/>
</dbReference>
<dbReference type="InterPro" id="IPR045621">
    <property type="entry name" value="BPD_transp_1_N"/>
</dbReference>
<reference evidence="9 10" key="1">
    <citation type="journal article" date="2010" name="Stand. Genomic Sci.">
        <title>Complete genome sequence of Conexibacter woesei type strain (ID131577).</title>
        <authorList>
            <person name="Pukall R."/>
            <person name="Lapidus A."/>
            <person name="Glavina Del Rio T."/>
            <person name="Copeland A."/>
            <person name="Tice H."/>
            <person name="Cheng J.-F."/>
            <person name="Lucas S."/>
            <person name="Chen F."/>
            <person name="Nolan M."/>
            <person name="Bruce D."/>
            <person name="Goodwin L."/>
            <person name="Pitluck S."/>
            <person name="Mavromatis K."/>
            <person name="Ivanova N."/>
            <person name="Ovchinnikova G."/>
            <person name="Pati A."/>
            <person name="Chen A."/>
            <person name="Palaniappan K."/>
            <person name="Land M."/>
            <person name="Hauser L."/>
            <person name="Chang Y.-J."/>
            <person name="Jeffries C.D."/>
            <person name="Chain P."/>
            <person name="Meincke L."/>
            <person name="Sims D."/>
            <person name="Brettin T."/>
            <person name="Detter J.C."/>
            <person name="Rohde M."/>
            <person name="Goeker M."/>
            <person name="Bristow J."/>
            <person name="Eisen J.A."/>
            <person name="Markowitz V."/>
            <person name="Kyrpides N.C."/>
            <person name="Klenk H.-P."/>
            <person name="Hugenholtz P."/>
        </authorList>
    </citation>
    <scope>NUCLEOTIDE SEQUENCE [LARGE SCALE GENOMIC DNA]</scope>
    <source>
        <strain evidence="10">DSM 14684 / CIP 108061 / JCM 11494 / NBRC 100937 / ID131577</strain>
    </source>
</reference>
<keyword evidence="3" id="KW-1003">Cell membrane</keyword>
<dbReference type="OrthoDB" id="9778910at2"/>
<keyword evidence="4 7" id="KW-0812">Transmembrane</keyword>
<dbReference type="KEGG" id="cwo:Cwoe_1015"/>
<feature type="transmembrane region" description="Helical" evidence="7">
    <location>
        <begin position="296"/>
        <end position="317"/>
    </location>
</feature>
<keyword evidence="6 7" id="KW-0472">Membrane</keyword>
<accession>D3FCH5</accession>
<evidence type="ECO:0000256" key="1">
    <source>
        <dbReference type="ARBA" id="ARBA00004651"/>
    </source>
</evidence>
<evidence type="ECO:0000256" key="4">
    <source>
        <dbReference type="ARBA" id="ARBA00022692"/>
    </source>
</evidence>